<evidence type="ECO:0000313" key="1">
    <source>
        <dbReference type="EMBL" id="CAC5390315.1"/>
    </source>
</evidence>
<accession>A0A6J8C1T1</accession>
<dbReference type="OrthoDB" id="6121460at2759"/>
<dbReference type="AlphaFoldDB" id="A0A6J8C1T1"/>
<name>A0A6J8C1T1_MYTCO</name>
<evidence type="ECO:0000313" key="2">
    <source>
        <dbReference type="Proteomes" id="UP000507470"/>
    </source>
</evidence>
<dbReference type="Proteomes" id="UP000507470">
    <property type="component" value="Unassembled WGS sequence"/>
</dbReference>
<dbReference type="InterPro" id="IPR011042">
    <property type="entry name" value="6-blade_b-propeller_TolB-like"/>
</dbReference>
<proteinExistence type="predicted"/>
<gene>
    <name evidence="1" type="ORF">MCOR_25425</name>
</gene>
<organism evidence="1 2">
    <name type="scientific">Mytilus coruscus</name>
    <name type="common">Sea mussel</name>
    <dbReference type="NCBI Taxonomy" id="42192"/>
    <lineage>
        <taxon>Eukaryota</taxon>
        <taxon>Metazoa</taxon>
        <taxon>Spiralia</taxon>
        <taxon>Lophotrochozoa</taxon>
        <taxon>Mollusca</taxon>
        <taxon>Bivalvia</taxon>
        <taxon>Autobranchia</taxon>
        <taxon>Pteriomorphia</taxon>
        <taxon>Mytilida</taxon>
        <taxon>Mytiloidea</taxon>
        <taxon>Mytilidae</taxon>
        <taxon>Mytilinae</taxon>
        <taxon>Mytilus</taxon>
    </lineage>
</organism>
<dbReference type="SUPFAM" id="SSF63829">
    <property type="entry name" value="Calcium-dependent phosphotriesterase"/>
    <property type="match status" value="1"/>
</dbReference>
<sequence length="304" mass="34255">MKDIEKDISVEEKFIQSITTSDSTSQVSISCQIDKSFQQITASVQKFGEINKYRKSDTDITETYQYKVVRSLVVHCFLVIGWCSPYSNNTVRVLKSDGSKDFEIKTIGQAFDVVFIGNNSIAVTSCDSNQINIIDLKRHKLKKSIKVDSDNYGVVYKDGHLIYCAGEKGLQMISLKDETITNVSNTKLPSFAYITIFGDKLFYTNFYDDSVTCCDYHGNILWTFYDKSVLVSPFGISVDNDCNVFVVGYSTNNVVVISPDGQRYRQLLSRENGLIGPKALHYDTSTNELLVANESDEAFLYDVK</sequence>
<keyword evidence="2" id="KW-1185">Reference proteome</keyword>
<dbReference type="EMBL" id="CACVKT020004498">
    <property type="protein sequence ID" value="CAC5390315.1"/>
    <property type="molecule type" value="Genomic_DNA"/>
</dbReference>
<dbReference type="Gene3D" id="2.120.10.30">
    <property type="entry name" value="TolB, C-terminal domain"/>
    <property type="match status" value="1"/>
</dbReference>
<reference evidence="1 2" key="1">
    <citation type="submission" date="2020-06" db="EMBL/GenBank/DDBJ databases">
        <authorList>
            <person name="Li R."/>
            <person name="Bekaert M."/>
        </authorList>
    </citation>
    <scope>NUCLEOTIDE SEQUENCE [LARGE SCALE GENOMIC DNA]</scope>
    <source>
        <strain evidence="2">wild</strain>
    </source>
</reference>
<protein>
    <submittedName>
        <fullName evidence="1">Uncharacterized protein</fullName>
    </submittedName>
</protein>